<feature type="signal peptide" evidence="5">
    <location>
        <begin position="1"/>
        <end position="30"/>
    </location>
</feature>
<protein>
    <submittedName>
        <fullName evidence="7">Outer membrane immunogenic protein</fullName>
    </submittedName>
</protein>
<dbReference type="PANTHER" id="PTHR34001">
    <property type="entry name" value="BLL7405 PROTEIN"/>
    <property type="match status" value="1"/>
</dbReference>
<evidence type="ECO:0000313" key="8">
    <source>
        <dbReference type="Proteomes" id="UP000183400"/>
    </source>
</evidence>
<name>A0A1H2W3I4_9RHOB</name>
<proteinExistence type="inferred from homology"/>
<accession>A0A1H2W3I4</accession>
<dbReference type="InterPro" id="IPR011250">
    <property type="entry name" value="OMP/PagP_B-barrel"/>
</dbReference>
<evidence type="ECO:0000256" key="3">
    <source>
        <dbReference type="ARBA" id="ARBA00023136"/>
    </source>
</evidence>
<dbReference type="Proteomes" id="UP000183400">
    <property type="component" value="Unassembled WGS sequence"/>
</dbReference>
<dbReference type="Gene3D" id="2.40.160.20">
    <property type="match status" value="1"/>
</dbReference>
<dbReference type="PANTHER" id="PTHR34001:SF3">
    <property type="entry name" value="BLL7405 PROTEIN"/>
    <property type="match status" value="1"/>
</dbReference>
<keyword evidence="8" id="KW-1185">Reference proteome</keyword>
<dbReference type="PROSITE" id="PS51257">
    <property type="entry name" value="PROKAR_LIPOPROTEIN"/>
    <property type="match status" value="1"/>
</dbReference>
<evidence type="ECO:0000256" key="5">
    <source>
        <dbReference type="SAM" id="SignalP"/>
    </source>
</evidence>
<comment type="similarity">
    <text evidence="4">Belongs to the Omp25/RopB family.</text>
</comment>
<dbReference type="InterPro" id="IPR027385">
    <property type="entry name" value="Beta-barrel_OMP"/>
</dbReference>
<dbReference type="GO" id="GO:0016020">
    <property type="term" value="C:membrane"/>
    <property type="evidence" value="ECO:0007669"/>
    <property type="project" value="UniProtKB-SubCell"/>
</dbReference>
<dbReference type="OrthoDB" id="9815357at2"/>
<keyword evidence="2 5" id="KW-0732">Signal</keyword>
<dbReference type="EMBL" id="FNNP01000001">
    <property type="protein sequence ID" value="SDW74659.1"/>
    <property type="molecule type" value="Genomic_DNA"/>
</dbReference>
<gene>
    <name evidence="7" type="ORF">SAMN05444358_1011652</name>
</gene>
<dbReference type="Pfam" id="PF13505">
    <property type="entry name" value="OMP_b-brl"/>
    <property type="match status" value="1"/>
</dbReference>
<reference evidence="8" key="1">
    <citation type="submission" date="2016-10" db="EMBL/GenBank/DDBJ databases">
        <authorList>
            <person name="Varghese N."/>
            <person name="Submissions S."/>
        </authorList>
    </citation>
    <scope>NUCLEOTIDE SEQUENCE [LARGE SCALE GENOMIC DNA]</scope>
    <source>
        <strain evidence="8">DSM 27839</strain>
    </source>
</reference>
<evidence type="ECO:0000256" key="1">
    <source>
        <dbReference type="ARBA" id="ARBA00004370"/>
    </source>
</evidence>
<comment type="subcellular location">
    <subcellularLocation>
        <location evidence="1">Membrane</location>
    </subcellularLocation>
</comment>
<organism evidence="7 8">
    <name type="scientific">Ruegeria halocynthiae</name>
    <dbReference type="NCBI Taxonomy" id="985054"/>
    <lineage>
        <taxon>Bacteria</taxon>
        <taxon>Pseudomonadati</taxon>
        <taxon>Pseudomonadota</taxon>
        <taxon>Alphaproteobacteria</taxon>
        <taxon>Rhodobacterales</taxon>
        <taxon>Roseobacteraceae</taxon>
        <taxon>Ruegeria</taxon>
    </lineage>
</organism>
<dbReference type="AlphaFoldDB" id="A0A1H2W3I4"/>
<evidence type="ECO:0000256" key="4">
    <source>
        <dbReference type="ARBA" id="ARBA00038306"/>
    </source>
</evidence>
<evidence type="ECO:0000259" key="6">
    <source>
        <dbReference type="Pfam" id="PF13505"/>
    </source>
</evidence>
<feature type="chain" id="PRO_5010201665" evidence="5">
    <location>
        <begin position="31"/>
        <end position="254"/>
    </location>
</feature>
<sequence length="254" mass="27118">MNRIRFPRLEFSRFLTAVAVLLSCSAPTLAGDVVGDVTEPDVISAGRLGRDVNAFYLGLSAGHASGRADEFGLRVNGGTTFGAGELKPSGNYAGLRGGWRGILPARGGRDYVYGLEVGYDFGTLDDSTTSRTGGTEVSGRSAISDVLSIRLRNGLTNRSGSVLYFVTVGYICGDITTSGSLSDASGTSRFESEDRRQGFSASLGAEHKLNDNWSITGEIEYLQFESKSVELGPNFTTKSTPSYRGLRIGLNYTF</sequence>
<evidence type="ECO:0000313" key="7">
    <source>
        <dbReference type="EMBL" id="SDW74659.1"/>
    </source>
</evidence>
<dbReference type="InterPro" id="IPR051692">
    <property type="entry name" value="OMP-like"/>
</dbReference>
<dbReference type="STRING" id="985054.SAMN05444358_1011652"/>
<evidence type="ECO:0000256" key="2">
    <source>
        <dbReference type="ARBA" id="ARBA00022729"/>
    </source>
</evidence>
<keyword evidence="3" id="KW-0472">Membrane</keyword>
<dbReference type="SUPFAM" id="SSF56925">
    <property type="entry name" value="OMPA-like"/>
    <property type="match status" value="1"/>
</dbReference>
<feature type="domain" description="Outer membrane protein beta-barrel" evidence="6">
    <location>
        <begin position="17"/>
        <end position="254"/>
    </location>
</feature>